<feature type="compositionally biased region" description="Low complexity" evidence="1">
    <location>
        <begin position="777"/>
        <end position="790"/>
    </location>
</feature>
<feature type="compositionally biased region" description="Low complexity" evidence="1">
    <location>
        <begin position="751"/>
        <end position="763"/>
    </location>
</feature>
<accession>A0A024B142</accession>
<dbReference type="GeneID" id="19526099"/>
<protein>
    <submittedName>
        <fullName evidence="2">Tail fiber protein</fullName>
    </submittedName>
</protein>
<dbReference type="KEGG" id="vg:19526099"/>
<sequence length="2010" mass="222979">MVEFEPLETMRFQSQLGKEMKRKYKEGNNLVTLSLADVVKVNYKYNTVDVITVRENNSTAKNPNDNGKYSAMLPTHMSGRTANGNIYGSTTLVTVGTRVLIGFIDGQVDTPIVINIYGKTDDQQQLTRTDFTSADDSIESIQQELWNTFNLYPSMTYDNIDGRGNREVTFSGKTFLIATDRDQENMYVQDAHFDYMDLPHSRYANGELIEPESPDAPTMLFVHQSVYDNHRTTFFVKADGTFRLGSRHISGGGITYQELKPDGSYSIVKKNDTENPEEESSDLSSIEILKDGNVVLQNPKTKMEITDEGVMVNGKPIGSGGSGGGISPELENIIKQINNQFSLLKITMSEIEGGLETKVEKDTYFIDTAEIEAKIKDMKDGARKSKDNLQKSIEDLVKYIANEVNTNPITDANKLQITKLLDDIDNKKASLDAAAQVVLLDPFLTDEQKVAVKKWYDKLNSDHTALKTTVMVAIQDGNLTAQDKKDISTAAETYLNDLTSWLTEMDKAADASYEQRIVDAFENAVNYANKESLHQSAVITHLYNMVSIKVSSEQVTQQFIDLNTKIEKTQEETATALDDFQTQIDNTVKNLPYKVEVTSSNGLIFVNGGVNSTIAAKVTKGTEDVTSTVAVADFIWTRVSNNTAGDTAWNNAHKNVGRSFNINAADVIDRATFFCDYKNPPVATGSVTIANIQDITVGNVEPTNPREGALWYDRGTGIVWMWQQNKWVEINRFDVNIRNLLIGSRDYGAQNSNNPTDPNNSTPQGNISGAWVMSGDTTGTPPKTGVKPSPQNATNQDTWISYTQSQWGGVKYKSSKLASSGLLDVGDMVTYVCYVRTVGGTSPDKGVPIRLYVTDNRDGGTGTIGFEMKDKETDGKPVTGAPVSIRATQQWRMVWGTFPVTQLFLDTANDPNSTSKTVRVEPTSFTDVGAGGQLEIKSHMVVKGVIPSDWVPAPEDTKRDSDNTNWNMDALGNDNYLTRFERGLVKTKLADITGESLLGTQDMKTSAQLDADTWGKGQFYSLRKQARDIAVDPNQDAAYKSLTTTYDALRTYLRALKTGAGRNTVYPWDTTSDVIMDVKRTEWDKAWADYENAYASLTVVVQQKQKDYTDNRIEDVNSAIKNISKTGQHATTDLRVPTTSISAPITTIALPSFKGFTKNNLQVGGVNYAYGTANKVEVKGNGAASTNQTVKPYTIKQDGLDLINTGKFICGYYWSIAQDGNNPVQGSMYVQLGGAPWTQIAPAISFSPSNMSGVYLAERNIAQSNGSGITDLQLRLDNVVGTVTVTNFMLTTNTTLETVEYSTNPTEIRADGEYLYFNRNRAIAGVTMPTFYTAKNGTPDTARSSMTIQEVFHGNGSVYDDFHWTEDGTPTKSNKFTDMLLDTGFSLAIQNQNVQLPNENGVTERYIQVQLNNFASRPMANNGTVRLANGKGLELERLASGNFTKYNQFKVDFANANMSFLVSAKEMNVAPAYQVKGEEVLFFMRGWKMFQGEPVQKTTGGVVTYTFNTYSGSDNSAPNFTPIGYVQKDQAIMNKGVLASTGEYKRPVEVAAPIRTKQTGQQWQVVYQLALPYDSTCQFTGAIDLIGDPEKVSPTVVRYTYVDWTPPFNDKDGTFMYGINLATAQEDTRYLIPVLERRIANAEQKVETDSIKSVVFSSREYELGLQDKASVADVEAKADKSDLTDLATKDELKSSEEARKRELEEAMKNIDFTPYVQKSEIEQLDRQWTAAFYSSGGMNIVKNSIGFDRSMSAKLNKETFTFWDDMINPAYQQPVNIQTNALDALGFTSGFMFNESPNTNWTAIAQVLNVIPNQPYTISYFLQKMNAGDSNYRFNILIQQTTKDNPTSDADWATINGGQLADNSSIKHSGFMPSYFEFTPTNSKVRLVLIASPKCVAQISGIMVNIGKKPIKWTMSTGENYNTNVRMNLNGIRVSQVDKDGTEIGYTVITPERFAGYYIRDGKPEEIFRLDGDETWTKKLRAENEINMGPIKILRVENPNNAGWAFISNY</sequence>
<dbReference type="RefSeq" id="YP_009036548.1">
    <property type="nucleotide sequence ID" value="NC_024213.1"/>
</dbReference>
<feature type="region of interest" description="Disordered" evidence="1">
    <location>
        <begin position="749"/>
        <end position="795"/>
    </location>
</feature>
<evidence type="ECO:0000313" key="2">
    <source>
        <dbReference type="EMBL" id="AHZ10117.1"/>
    </source>
</evidence>
<dbReference type="EMBL" id="KJ489399">
    <property type="protein sequence ID" value="AHZ10117.1"/>
    <property type="molecule type" value="Genomic_DNA"/>
</dbReference>
<name>A0A024B142_9CAUD</name>
<proteinExistence type="predicted"/>
<reference evidence="3" key="1">
    <citation type="submission" date="2014-09" db="EMBL/GenBank/DDBJ databases">
        <authorList>
            <person name="Sauder A.B."/>
            <person name="McKenzie Q.R."/>
            <person name="Temple L.M."/>
            <person name="Alexis B.K."/>
            <person name="Al-Atrache Z."/>
            <person name="Lewis L.O."/>
            <person name="Loesser-Casey K.E."/>
            <person name="Mitchell K.J."/>
        </authorList>
    </citation>
    <scope>NUCLEOTIDE SEQUENCE [LARGE SCALE GENOMIC DNA]</scope>
</reference>
<dbReference type="Proteomes" id="UP000026900">
    <property type="component" value="Segment"/>
</dbReference>
<evidence type="ECO:0000313" key="3">
    <source>
        <dbReference type="Proteomes" id="UP000026900"/>
    </source>
</evidence>
<organism evidence="2 3">
    <name type="scientific">Bacillus phage Hakuna</name>
    <dbReference type="NCBI Taxonomy" id="1486659"/>
    <lineage>
        <taxon>Viruses</taxon>
        <taxon>Duplodnaviria</taxon>
        <taxon>Heunggongvirae</taxon>
        <taxon>Uroviricota</taxon>
        <taxon>Caudoviricetes</taxon>
        <taxon>Herelleviridae</taxon>
        <taxon>Bastillevirinae</taxon>
        <taxon>Wphvirus</taxon>
        <taxon>Wphvirus hakuna</taxon>
    </lineage>
</organism>
<keyword evidence="3" id="KW-1185">Reference proteome</keyword>
<evidence type="ECO:0000256" key="1">
    <source>
        <dbReference type="SAM" id="MobiDB-lite"/>
    </source>
</evidence>